<comment type="caution">
    <text evidence="9">Lacks conserved residue(s) required for the propagation of feature annotation.</text>
</comment>
<comment type="caution">
    <text evidence="11">The sequence shown here is derived from an EMBL/GenBank/DDBJ whole genome shotgun (WGS) entry which is preliminary data.</text>
</comment>
<dbReference type="GO" id="GO:0005886">
    <property type="term" value="C:plasma membrane"/>
    <property type="evidence" value="ECO:0007669"/>
    <property type="project" value="UniProtKB-SubCell"/>
</dbReference>
<dbReference type="PRINTS" id="PR00781">
    <property type="entry name" value="LIPOSIGPTASE"/>
</dbReference>
<comment type="function">
    <text evidence="9">This protein specifically catalyzes the removal of signal peptides from prolipoproteins.</text>
</comment>
<feature type="transmembrane region" description="Helical" evidence="9">
    <location>
        <begin position="59"/>
        <end position="77"/>
    </location>
</feature>
<name>A0A3D4S5N3_9ENTE</name>
<comment type="subcellular location">
    <subcellularLocation>
        <location evidence="9">Cell membrane</location>
        <topology evidence="9">Multi-pass membrane protein</topology>
    </subcellularLocation>
</comment>
<evidence type="ECO:0000256" key="3">
    <source>
        <dbReference type="ARBA" id="ARBA00022670"/>
    </source>
</evidence>
<feature type="active site" evidence="9">
    <location>
        <position position="112"/>
    </location>
</feature>
<evidence type="ECO:0000256" key="1">
    <source>
        <dbReference type="ARBA" id="ARBA00006139"/>
    </source>
</evidence>
<keyword evidence="8 9" id="KW-0472">Membrane</keyword>
<comment type="similarity">
    <text evidence="1 9 10">Belongs to the peptidase A8 family.</text>
</comment>
<dbReference type="UniPathway" id="UPA00665"/>
<protein>
    <recommendedName>
        <fullName evidence="9">Lipoprotein signal peptidase</fullName>
        <ecNumber evidence="9">3.4.23.36</ecNumber>
    </recommendedName>
    <alternativeName>
        <fullName evidence="9">Prolipoprotein signal peptidase</fullName>
    </alternativeName>
    <alternativeName>
        <fullName evidence="9">Signal peptidase II</fullName>
        <shortName evidence="9">SPase II</shortName>
    </alternativeName>
</protein>
<keyword evidence="2 9" id="KW-1003">Cell membrane</keyword>
<organism evidence="11 12">
    <name type="scientific">Bavariicoccus seileri</name>
    <dbReference type="NCBI Taxonomy" id="549685"/>
    <lineage>
        <taxon>Bacteria</taxon>
        <taxon>Bacillati</taxon>
        <taxon>Bacillota</taxon>
        <taxon>Bacilli</taxon>
        <taxon>Lactobacillales</taxon>
        <taxon>Enterococcaceae</taxon>
        <taxon>Bavariicoccus</taxon>
    </lineage>
</organism>
<evidence type="ECO:0000256" key="5">
    <source>
        <dbReference type="ARBA" id="ARBA00022750"/>
    </source>
</evidence>
<dbReference type="PANTHER" id="PTHR33695:SF1">
    <property type="entry name" value="LIPOPROTEIN SIGNAL PEPTIDASE"/>
    <property type="match status" value="1"/>
</dbReference>
<dbReference type="NCBIfam" id="TIGR00077">
    <property type="entry name" value="lspA"/>
    <property type="match status" value="1"/>
</dbReference>
<gene>
    <name evidence="9" type="primary">lspA</name>
    <name evidence="11" type="ORF">DIW15_04920</name>
</gene>
<evidence type="ECO:0000256" key="4">
    <source>
        <dbReference type="ARBA" id="ARBA00022692"/>
    </source>
</evidence>
<evidence type="ECO:0000256" key="6">
    <source>
        <dbReference type="ARBA" id="ARBA00022801"/>
    </source>
</evidence>
<reference evidence="11 12" key="1">
    <citation type="journal article" date="2018" name="Nat. Biotechnol.">
        <title>A standardized bacterial taxonomy based on genome phylogeny substantially revises the tree of life.</title>
        <authorList>
            <person name="Parks D.H."/>
            <person name="Chuvochina M."/>
            <person name="Waite D.W."/>
            <person name="Rinke C."/>
            <person name="Skarshewski A."/>
            <person name="Chaumeil P.A."/>
            <person name="Hugenholtz P."/>
        </authorList>
    </citation>
    <scope>NUCLEOTIDE SEQUENCE [LARGE SCALE GENOMIC DNA]</scope>
    <source>
        <strain evidence="11">UBA11306</strain>
    </source>
</reference>
<dbReference type="STRING" id="1121105.GCA_000421665_00584"/>
<dbReference type="GO" id="GO:0006508">
    <property type="term" value="P:proteolysis"/>
    <property type="evidence" value="ECO:0007669"/>
    <property type="project" value="UniProtKB-KW"/>
</dbReference>
<keyword evidence="7 9" id="KW-1133">Transmembrane helix</keyword>
<sequence length="152" mass="17052">MIGYIVLIAIGVLLDQWTKMLVVNHLALGETKPVLDKIFSLFYLQNKGAAWGILEGQRLFFLVITIAVVIVLVYLIYQNRNNGILVNLSYALIAMGAIGNGIDRYRLGYVVDMIQLEFIDFPIFNVADMCLTVGVILLISYFILDEVRAHLG</sequence>
<accession>A0A3D4S5N3</accession>
<evidence type="ECO:0000256" key="2">
    <source>
        <dbReference type="ARBA" id="ARBA00022475"/>
    </source>
</evidence>
<dbReference type="EC" id="3.4.23.36" evidence="9"/>
<dbReference type="GO" id="GO:0004190">
    <property type="term" value="F:aspartic-type endopeptidase activity"/>
    <property type="evidence" value="ECO:0007669"/>
    <property type="project" value="UniProtKB-UniRule"/>
</dbReference>
<dbReference type="InterPro" id="IPR001872">
    <property type="entry name" value="Peptidase_A8"/>
</dbReference>
<evidence type="ECO:0000313" key="11">
    <source>
        <dbReference type="EMBL" id="HCS94030.1"/>
    </source>
</evidence>
<evidence type="ECO:0000256" key="7">
    <source>
        <dbReference type="ARBA" id="ARBA00022989"/>
    </source>
</evidence>
<dbReference type="PANTHER" id="PTHR33695">
    <property type="entry name" value="LIPOPROTEIN SIGNAL PEPTIDASE"/>
    <property type="match status" value="1"/>
</dbReference>
<keyword evidence="6 9" id="KW-0378">Hydrolase</keyword>
<feature type="active site" evidence="9">
    <location>
        <position position="128"/>
    </location>
</feature>
<dbReference type="HAMAP" id="MF_00161">
    <property type="entry name" value="LspA"/>
    <property type="match status" value="1"/>
</dbReference>
<dbReference type="Pfam" id="PF01252">
    <property type="entry name" value="Peptidase_A8"/>
    <property type="match status" value="1"/>
</dbReference>
<comment type="catalytic activity">
    <reaction evidence="9">
        <text>Release of signal peptides from bacterial membrane prolipoproteins. Hydrolyzes -Xaa-Yaa-Zaa-|-(S,diacylglyceryl)Cys-, in which Xaa is hydrophobic (preferably Leu), and Yaa (Ala or Ser) and Zaa (Gly or Ala) have small, neutral side chains.</text>
        <dbReference type="EC" id="3.4.23.36"/>
    </reaction>
</comment>
<dbReference type="Proteomes" id="UP000262195">
    <property type="component" value="Unassembled WGS sequence"/>
</dbReference>
<dbReference type="AlphaFoldDB" id="A0A3D4S5N3"/>
<evidence type="ECO:0000256" key="10">
    <source>
        <dbReference type="RuleBase" id="RU004181"/>
    </source>
</evidence>
<feature type="transmembrane region" description="Helical" evidence="9">
    <location>
        <begin position="122"/>
        <end position="144"/>
    </location>
</feature>
<evidence type="ECO:0000256" key="8">
    <source>
        <dbReference type="ARBA" id="ARBA00023136"/>
    </source>
</evidence>
<dbReference type="RefSeq" id="WP_022795869.1">
    <property type="nucleotide sequence ID" value="NZ_JBQEAI010000007.1"/>
</dbReference>
<evidence type="ECO:0000313" key="12">
    <source>
        <dbReference type="Proteomes" id="UP000262195"/>
    </source>
</evidence>
<evidence type="ECO:0000256" key="9">
    <source>
        <dbReference type="HAMAP-Rule" id="MF_00161"/>
    </source>
</evidence>
<keyword evidence="5 9" id="KW-0064">Aspartyl protease</keyword>
<proteinExistence type="inferred from homology"/>
<dbReference type="EMBL" id="DQHO01000031">
    <property type="protein sequence ID" value="HCS94030.1"/>
    <property type="molecule type" value="Genomic_DNA"/>
</dbReference>
<keyword evidence="4 9" id="KW-0812">Transmembrane</keyword>
<keyword evidence="3 9" id="KW-0645">Protease</keyword>
<feature type="transmembrane region" description="Helical" evidence="9">
    <location>
        <begin position="84"/>
        <end position="102"/>
    </location>
</feature>
<comment type="pathway">
    <text evidence="9">Protein modification; lipoprotein biosynthesis (signal peptide cleavage).</text>
</comment>